<reference evidence="1" key="1">
    <citation type="submission" date="2021-02" db="EMBL/GenBank/DDBJ databases">
        <authorList>
            <person name="Dougan E. K."/>
            <person name="Rhodes N."/>
            <person name="Thang M."/>
            <person name="Chan C."/>
        </authorList>
    </citation>
    <scope>NUCLEOTIDE SEQUENCE</scope>
</reference>
<evidence type="ECO:0000313" key="1">
    <source>
        <dbReference type="EMBL" id="CAE7204889.1"/>
    </source>
</evidence>
<evidence type="ECO:0000313" key="2">
    <source>
        <dbReference type="Proteomes" id="UP000604046"/>
    </source>
</evidence>
<sequence>MGAAMQALTSFTHMFTHCGSGNGGSWPQAQLLAGTHGGFDGFHKRLALGAAEEEVFQLLPTQGTCGSFDIGGTHGGFDGVRVRLALGEGEEEVRQLLPMQGAYVEALTASWRWSWERSHAGFDVVHTHVHTLREWQWRKLAAGSTTCRHSWRLRRLSQAEFLPTQARHLWKL</sequence>
<comment type="caution">
    <text evidence="1">The sequence shown here is derived from an EMBL/GenBank/DDBJ whole genome shotgun (WGS) entry which is preliminary data.</text>
</comment>
<accession>A0A812JGM4</accession>
<keyword evidence="2" id="KW-1185">Reference proteome</keyword>
<gene>
    <name evidence="1" type="ORF">SNAT2548_LOCUS6414</name>
</gene>
<proteinExistence type="predicted"/>
<name>A0A812JGM4_9DINO</name>
<organism evidence="1 2">
    <name type="scientific">Symbiodinium natans</name>
    <dbReference type="NCBI Taxonomy" id="878477"/>
    <lineage>
        <taxon>Eukaryota</taxon>
        <taxon>Sar</taxon>
        <taxon>Alveolata</taxon>
        <taxon>Dinophyceae</taxon>
        <taxon>Suessiales</taxon>
        <taxon>Symbiodiniaceae</taxon>
        <taxon>Symbiodinium</taxon>
    </lineage>
</organism>
<dbReference type="AlphaFoldDB" id="A0A812JGM4"/>
<protein>
    <submittedName>
        <fullName evidence="1">Uncharacterized protein</fullName>
    </submittedName>
</protein>
<dbReference type="EMBL" id="CAJNDS010000425">
    <property type="protein sequence ID" value="CAE7204889.1"/>
    <property type="molecule type" value="Genomic_DNA"/>
</dbReference>
<dbReference type="Proteomes" id="UP000604046">
    <property type="component" value="Unassembled WGS sequence"/>
</dbReference>